<evidence type="ECO:0000313" key="3">
    <source>
        <dbReference type="Proteomes" id="UP000324705"/>
    </source>
</evidence>
<evidence type="ECO:0000313" key="2">
    <source>
        <dbReference type="EMBL" id="VAI80639.1"/>
    </source>
</evidence>
<dbReference type="PANTHER" id="PTHR31549">
    <property type="entry name" value="PROTEIN, PUTATIVE (DUF247)-RELATED-RELATED"/>
    <property type="match status" value="1"/>
</dbReference>
<dbReference type="OMA" id="QRWMWIS"/>
<accession>A0A9R1BTN3</accession>
<dbReference type="AlphaFoldDB" id="A0A9R1BTN3"/>
<gene>
    <name evidence="2" type="ORF">TRITD_7Av1G259290</name>
</gene>
<feature type="transmembrane region" description="Helical" evidence="1">
    <location>
        <begin position="96"/>
        <end position="118"/>
    </location>
</feature>
<keyword evidence="1" id="KW-0812">Transmembrane</keyword>
<reference evidence="2 3" key="1">
    <citation type="submission" date="2017-09" db="EMBL/GenBank/DDBJ databases">
        <authorList>
            <consortium name="International Durum Wheat Genome Sequencing Consortium (IDWGSC)"/>
            <person name="Milanesi L."/>
        </authorList>
    </citation>
    <scope>NUCLEOTIDE SEQUENCE [LARGE SCALE GENOMIC DNA]</scope>
    <source>
        <strain evidence="3">cv. Svevo</strain>
    </source>
</reference>
<dbReference type="Pfam" id="PF03140">
    <property type="entry name" value="DUF247"/>
    <property type="match status" value="1"/>
</dbReference>
<organism evidence="2 3">
    <name type="scientific">Triticum turgidum subsp. durum</name>
    <name type="common">Durum wheat</name>
    <name type="synonym">Triticum durum</name>
    <dbReference type="NCBI Taxonomy" id="4567"/>
    <lineage>
        <taxon>Eukaryota</taxon>
        <taxon>Viridiplantae</taxon>
        <taxon>Streptophyta</taxon>
        <taxon>Embryophyta</taxon>
        <taxon>Tracheophyta</taxon>
        <taxon>Spermatophyta</taxon>
        <taxon>Magnoliopsida</taxon>
        <taxon>Liliopsida</taxon>
        <taxon>Poales</taxon>
        <taxon>Poaceae</taxon>
        <taxon>BOP clade</taxon>
        <taxon>Pooideae</taxon>
        <taxon>Triticodae</taxon>
        <taxon>Triticeae</taxon>
        <taxon>Triticinae</taxon>
        <taxon>Triticum</taxon>
    </lineage>
</organism>
<keyword evidence="1" id="KW-1133">Transmembrane helix</keyword>
<dbReference type="Proteomes" id="UP000324705">
    <property type="component" value="Chromosome 7A"/>
</dbReference>
<keyword evidence="3" id="KW-1185">Reference proteome</keyword>
<dbReference type="InterPro" id="IPR004158">
    <property type="entry name" value="DUF247_pln"/>
</dbReference>
<evidence type="ECO:0000256" key="1">
    <source>
        <dbReference type="SAM" id="Phobius"/>
    </source>
</evidence>
<name>A0A9R1BTN3_TRITD</name>
<dbReference type="EMBL" id="LT934123">
    <property type="protein sequence ID" value="VAI80639.1"/>
    <property type="molecule type" value="Genomic_DNA"/>
</dbReference>
<proteinExistence type="predicted"/>
<dbReference type="Gramene" id="TRITD7Av1G259290.1">
    <property type="protein sequence ID" value="TRITD7Av1G259290.1"/>
    <property type="gene ID" value="TRITD7Av1G259290"/>
</dbReference>
<protein>
    <submittedName>
        <fullName evidence="2">Uncharacterized protein</fullName>
    </submittedName>
</protein>
<sequence>MAAFEVCTTSGDQHDDQEMAICSYIALLSMLMDREEDVHELRVKHLVQGELTNKEMLRFFKSLTKHLSVGRSYRRILRHIESYKVNRWMWIKLHRFIYNNFKTMVMVFSVVGVLAGIFKTLLSLKQHQ</sequence>
<keyword evidence="1" id="KW-0472">Membrane</keyword>
<dbReference type="PANTHER" id="PTHR31549:SF274">
    <property type="entry name" value="DUF247 DOMAIN PROTEIN"/>
    <property type="match status" value="1"/>
</dbReference>